<evidence type="ECO:0000313" key="7">
    <source>
        <dbReference type="Proteomes" id="UP000703038"/>
    </source>
</evidence>
<keyword evidence="2" id="KW-0378">Hydrolase</keyword>
<dbReference type="NCBIfam" id="TIGR00724">
    <property type="entry name" value="urea_amlyse_rel"/>
    <property type="match status" value="1"/>
</dbReference>
<keyword evidence="1" id="KW-0547">Nucleotide-binding</keyword>
<evidence type="ECO:0000256" key="2">
    <source>
        <dbReference type="ARBA" id="ARBA00022801"/>
    </source>
</evidence>
<keyword evidence="3" id="KW-0067">ATP-binding</keyword>
<dbReference type="Pfam" id="PF02626">
    <property type="entry name" value="CT_A_B"/>
    <property type="match status" value="1"/>
</dbReference>
<name>A0ABS2KYU9_9NOCA</name>
<accession>A0ABS2KYU9</accession>
<sequence length="283" mass="29458">MATGPLTTVQDRGRTGWSSLGVGTSGAADRRSHDAANRLVGNTIDAATLEVTLGGLVVRARTEVVLAVTGAPAPFTVDGVPQGHGAVVVVPSGAEIRLDWAPVGLRTYVAVRGGIDVPPVLGSRSTDSLSGIGPERVAPGALLPIGHDAEDWPRADMNPFPFEHRTTLRVIPGPRADRFTDDALDLLLARSWTVGTDSDRVGMRLEGAEPLSRSRDDELPSEGMVTGALQVPPSGMPVLFLVDHPVTGGYPVIAVVASADLGSAAQCVPGEEIRFTARSATTR</sequence>
<dbReference type="SUPFAM" id="SSF50891">
    <property type="entry name" value="Cyclophilin-like"/>
    <property type="match status" value="1"/>
</dbReference>
<dbReference type="Gene3D" id="2.40.100.10">
    <property type="entry name" value="Cyclophilin-like"/>
    <property type="match status" value="1"/>
</dbReference>
<dbReference type="Proteomes" id="UP000703038">
    <property type="component" value="Unassembled WGS sequence"/>
</dbReference>
<reference evidence="6 7" key="1">
    <citation type="submission" date="2021-01" db="EMBL/GenBank/DDBJ databases">
        <title>Genomics of switchgrass bacterial isolates.</title>
        <authorList>
            <person name="Shade A."/>
        </authorList>
    </citation>
    <scope>NUCLEOTIDE SEQUENCE [LARGE SCALE GENOMIC DNA]</scope>
    <source>
        <strain evidence="6 7">PvP111</strain>
    </source>
</reference>
<dbReference type="InterPro" id="IPR003778">
    <property type="entry name" value="CT_A_B"/>
</dbReference>
<evidence type="ECO:0000313" key="6">
    <source>
        <dbReference type="EMBL" id="MBM7417115.1"/>
    </source>
</evidence>
<dbReference type="PANTHER" id="PTHR43309">
    <property type="entry name" value="5-OXOPROLINASE SUBUNIT C"/>
    <property type="match status" value="1"/>
</dbReference>
<proteinExistence type="predicted"/>
<organism evidence="6 7">
    <name type="scientific">Rhodococcoides corynebacterioides</name>
    <dbReference type="NCBI Taxonomy" id="53972"/>
    <lineage>
        <taxon>Bacteria</taxon>
        <taxon>Bacillati</taxon>
        <taxon>Actinomycetota</taxon>
        <taxon>Actinomycetes</taxon>
        <taxon>Mycobacteriales</taxon>
        <taxon>Nocardiaceae</taxon>
        <taxon>Rhodococcoides</taxon>
    </lineage>
</organism>
<evidence type="ECO:0000256" key="3">
    <source>
        <dbReference type="ARBA" id="ARBA00022840"/>
    </source>
</evidence>
<feature type="domain" description="Carboxyltransferase" evidence="5">
    <location>
        <begin position="19"/>
        <end position="281"/>
    </location>
</feature>
<dbReference type="SMART" id="SM00797">
    <property type="entry name" value="AHS2"/>
    <property type="match status" value="1"/>
</dbReference>
<protein>
    <submittedName>
        <fullName evidence="6">Biotin-dependent carboxylase-like uncharacterized protein</fullName>
    </submittedName>
</protein>
<gene>
    <name evidence="6" type="ORF">JOE42_003848</name>
</gene>
<evidence type="ECO:0000259" key="5">
    <source>
        <dbReference type="SMART" id="SM00797"/>
    </source>
</evidence>
<dbReference type="InterPro" id="IPR052708">
    <property type="entry name" value="PxpC"/>
</dbReference>
<evidence type="ECO:0000256" key="4">
    <source>
        <dbReference type="SAM" id="MobiDB-lite"/>
    </source>
</evidence>
<feature type="region of interest" description="Disordered" evidence="4">
    <location>
        <begin position="1"/>
        <end position="29"/>
    </location>
</feature>
<feature type="compositionally biased region" description="Polar residues" evidence="4">
    <location>
        <begin position="1"/>
        <end position="22"/>
    </location>
</feature>
<dbReference type="InterPro" id="IPR029000">
    <property type="entry name" value="Cyclophilin-like_dom_sf"/>
</dbReference>
<dbReference type="PANTHER" id="PTHR43309:SF3">
    <property type="entry name" value="5-OXOPROLINASE SUBUNIT C"/>
    <property type="match status" value="1"/>
</dbReference>
<dbReference type="EMBL" id="JAFBBK010000001">
    <property type="protein sequence ID" value="MBM7417115.1"/>
    <property type="molecule type" value="Genomic_DNA"/>
</dbReference>
<keyword evidence="7" id="KW-1185">Reference proteome</keyword>
<comment type="caution">
    <text evidence="6">The sequence shown here is derived from an EMBL/GenBank/DDBJ whole genome shotgun (WGS) entry which is preliminary data.</text>
</comment>
<evidence type="ECO:0000256" key="1">
    <source>
        <dbReference type="ARBA" id="ARBA00022741"/>
    </source>
</evidence>